<protein>
    <recommendedName>
        <fullName evidence="16">DUF1211 domain-containing protein</fullName>
    </recommendedName>
</protein>
<feature type="transmembrane region" description="Helical" evidence="13">
    <location>
        <begin position="9"/>
        <end position="29"/>
    </location>
</feature>
<feature type="transmembrane region" description="Helical" evidence="13">
    <location>
        <begin position="80"/>
        <end position="97"/>
    </location>
</feature>
<evidence type="ECO:0000256" key="4">
    <source>
        <dbReference type="ARBA" id="ARBA00022538"/>
    </source>
</evidence>
<proteinExistence type="inferred from homology"/>
<feature type="transmembrane region" description="Helical" evidence="13">
    <location>
        <begin position="109"/>
        <end position="130"/>
    </location>
</feature>
<evidence type="ECO:0000256" key="3">
    <source>
        <dbReference type="ARBA" id="ARBA00022448"/>
    </source>
</evidence>
<organism evidence="14 15">
    <name type="scientific">Pseudovibrio japonicus</name>
    <dbReference type="NCBI Taxonomy" id="366534"/>
    <lineage>
        <taxon>Bacteria</taxon>
        <taxon>Pseudomonadati</taxon>
        <taxon>Pseudomonadota</taxon>
        <taxon>Alphaproteobacteria</taxon>
        <taxon>Hyphomicrobiales</taxon>
        <taxon>Stappiaceae</taxon>
        <taxon>Pseudovibrio</taxon>
    </lineage>
</organism>
<evidence type="ECO:0000256" key="9">
    <source>
        <dbReference type="ARBA" id="ARBA00023065"/>
    </source>
</evidence>
<evidence type="ECO:0000313" key="15">
    <source>
        <dbReference type="Proteomes" id="UP000637980"/>
    </source>
</evidence>
<evidence type="ECO:0000256" key="8">
    <source>
        <dbReference type="ARBA" id="ARBA00022989"/>
    </source>
</evidence>
<dbReference type="RefSeq" id="WP_189434525.1">
    <property type="nucleotide sequence ID" value="NZ_BMXE01000001.1"/>
</dbReference>
<sequence length="193" mass="21493">MHKFDIGRLAAFTDGVFAIAITLLVLDLDLPDVSEHSVLQLVEMDLPKLYNWLISFFALGTLWLHHHYIVAQLRYADSTVLLYNLFLLLFVSVTPWTTSLIGSYNDQPIAVVLFSGTLGLGWLCIALIAFHGQRKNLLHSDTPLPKPGLITSLVAIRGALIALLSVLLAYAGSSLALLVWLLLFVMHPFVYHR</sequence>
<dbReference type="PANTHER" id="PTHR31462">
    <property type="entry name" value="ENDOSOMAL/LYSOSOMAL POTASSIUM CHANNEL TMEM175"/>
    <property type="match status" value="1"/>
</dbReference>
<feature type="transmembrane region" description="Helical" evidence="13">
    <location>
        <begin position="49"/>
        <end position="68"/>
    </location>
</feature>
<evidence type="ECO:0000256" key="13">
    <source>
        <dbReference type="SAM" id="Phobius"/>
    </source>
</evidence>
<evidence type="ECO:0000256" key="6">
    <source>
        <dbReference type="ARBA" id="ARBA00022826"/>
    </source>
</evidence>
<evidence type="ECO:0008006" key="16">
    <source>
        <dbReference type="Google" id="ProtNLM"/>
    </source>
</evidence>
<dbReference type="Pfam" id="PF06736">
    <property type="entry name" value="TMEM175"/>
    <property type="match status" value="1"/>
</dbReference>
<dbReference type="InterPro" id="IPR010617">
    <property type="entry name" value="TMEM175-like"/>
</dbReference>
<evidence type="ECO:0000256" key="12">
    <source>
        <dbReference type="ARBA" id="ARBA00034430"/>
    </source>
</evidence>
<keyword evidence="4" id="KW-0633">Potassium transport</keyword>
<name>A0ABQ3DVM9_9HYPH</name>
<evidence type="ECO:0000256" key="7">
    <source>
        <dbReference type="ARBA" id="ARBA00022958"/>
    </source>
</evidence>
<dbReference type="EMBL" id="BMXE01000001">
    <property type="protein sequence ID" value="GHB17749.1"/>
    <property type="molecule type" value="Genomic_DNA"/>
</dbReference>
<dbReference type="Proteomes" id="UP000637980">
    <property type="component" value="Unassembled WGS sequence"/>
</dbReference>
<keyword evidence="15" id="KW-1185">Reference proteome</keyword>
<keyword evidence="3" id="KW-0813">Transport</keyword>
<evidence type="ECO:0000256" key="5">
    <source>
        <dbReference type="ARBA" id="ARBA00022692"/>
    </source>
</evidence>
<comment type="catalytic activity">
    <reaction evidence="12">
        <text>K(+)(in) = K(+)(out)</text>
        <dbReference type="Rhea" id="RHEA:29463"/>
        <dbReference type="ChEBI" id="CHEBI:29103"/>
    </reaction>
</comment>
<reference evidence="15" key="1">
    <citation type="journal article" date="2019" name="Int. J. Syst. Evol. Microbiol.">
        <title>The Global Catalogue of Microorganisms (GCM) 10K type strain sequencing project: providing services to taxonomists for standard genome sequencing and annotation.</title>
        <authorList>
            <consortium name="The Broad Institute Genomics Platform"/>
            <consortium name="The Broad Institute Genome Sequencing Center for Infectious Disease"/>
            <person name="Wu L."/>
            <person name="Ma J."/>
        </authorList>
    </citation>
    <scope>NUCLEOTIDE SEQUENCE [LARGE SCALE GENOMIC DNA]</scope>
    <source>
        <strain evidence="15">KCTC 12861</strain>
    </source>
</reference>
<keyword evidence="7" id="KW-0630">Potassium</keyword>
<keyword evidence="8 13" id="KW-1133">Transmembrane helix</keyword>
<accession>A0ABQ3DVM9</accession>
<comment type="similarity">
    <text evidence="2">Belongs to the TMEM175 family.</text>
</comment>
<comment type="caution">
    <text evidence="14">The sequence shown here is derived from an EMBL/GenBank/DDBJ whole genome shotgun (WGS) entry which is preliminary data.</text>
</comment>
<keyword evidence="6" id="KW-0631">Potassium channel</keyword>
<dbReference type="PANTHER" id="PTHR31462:SF5">
    <property type="entry name" value="ENDOSOMAL_LYSOSOMAL PROTON CHANNEL TMEM175"/>
    <property type="match status" value="1"/>
</dbReference>
<evidence type="ECO:0000256" key="11">
    <source>
        <dbReference type="ARBA" id="ARBA00023303"/>
    </source>
</evidence>
<comment type="subcellular location">
    <subcellularLocation>
        <location evidence="1">Membrane</location>
        <topology evidence="1">Multi-pass membrane protein</topology>
    </subcellularLocation>
</comment>
<gene>
    <name evidence="14" type="ORF">GCM10007094_01710</name>
</gene>
<keyword evidence="9" id="KW-0406">Ion transport</keyword>
<keyword evidence="10 13" id="KW-0472">Membrane</keyword>
<evidence type="ECO:0000256" key="10">
    <source>
        <dbReference type="ARBA" id="ARBA00023136"/>
    </source>
</evidence>
<keyword evidence="11" id="KW-0407">Ion channel</keyword>
<evidence type="ECO:0000256" key="1">
    <source>
        <dbReference type="ARBA" id="ARBA00004141"/>
    </source>
</evidence>
<evidence type="ECO:0000313" key="14">
    <source>
        <dbReference type="EMBL" id="GHB17749.1"/>
    </source>
</evidence>
<keyword evidence="5 13" id="KW-0812">Transmembrane</keyword>
<evidence type="ECO:0000256" key="2">
    <source>
        <dbReference type="ARBA" id="ARBA00006920"/>
    </source>
</evidence>